<dbReference type="Proteomes" id="UP000198604">
    <property type="component" value="Unassembled WGS sequence"/>
</dbReference>
<name>A0A0E4CRS1_9STRE</name>
<gene>
    <name evidence="1" type="ORF">BN1356_00069</name>
</gene>
<dbReference type="AlphaFoldDB" id="A0A0E4CRS1"/>
<keyword evidence="2" id="KW-1185">Reference proteome</keyword>
<dbReference type="Gene3D" id="3.90.226.10">
    <property type="entry name" value="2-enoyl-CoA Hydratase, Chain A, domain 1"/>
    <property type="match status" value="1"/>
</dbReference>
<dbReference type="EMBL" id="CTEN01000001">
    <property type="protein sequence ID" value="CQR23701.1"/>
    <property type="molecule type" value="Genomic_DNA"/>
</dbReference>
<reference evidence="2" key="1">
    <citation type="submission" date="2015-03" db="EMBL/GenBank/DDBJ databases">
        <authorList>
            <person name="Urmite Genomes"/>
        </authorList>
    </citation>
    <scope>NUCLEOTIDE SEQUENCE [LARGE SCALE GENOMIC DNA]</scope>
    <source>
        <strain evidence="2">FF10</strain>
    </source>
</reference>
<dbReference type="RefSeq" id="WP_093649454.1">
    <property type="nucleotide sequence ID" value="NZ_CTEN01000001.1"/>
</dbReference>
<dbReference type="SUPFAM" id="SSF52096">
    <property type="entry name" value="ClpP/crotonase"/>
    <property type="match status" value="1"/>
</dbReference>
<evidence type="ECO:0000313" key="2">
    <source>
        <dbReference type="Proteomes" id="UP000198604"/>
    </source>
</evidence>
<evidence type="ECO:0000313" key="1">
    <source>
        <dbReference type="EMBL" id="CQR23701.1"/>
    </source>
</evidence>
<dbReference type="OrthoDB" id="2327485at2"/>
<protein>
    <submittedName>
        <fullName evidence="1">S41 family peptidase</fullName>
    </submittedName>
</protein>
<proteinExistence type="predicted"/>
<sequence length="410" mass="46125">MNKLAIFDAVVKILTQDSSTKKDISGANPEKFRQKISEDMSDADFQYLMESHVASFGVLSHISFHPKKSHPFGFRLRSTPHGLYVVDAYEETGLQKGDQIVAIDGLALPVFFEEHKDFFVSKTVERQYMDWAKLVKGAASIEVIRDGQSLHVVVATVSEVVNRSAFEAHFINSDTYYMRMENFHDEAGIASLYESSFPKLAKVKYLIIDVRINHGGSDSLYFPLFPYALSVGKGFKDLNGDGGFGMEILYTPTNVAHRLKQFENHLADPAISEESKRMIEAFIKELEVNQDKDYQTYGEDEDDYFGHFIGLEEAPEKILVLSDVTCGSSGDNFVDIMRQMPKVTVIGRPTMGILDYSNCCVADFGDYELLYPTSRSLADKGVLPDIEIPWTPEHIERDVDLAVALDYLAK</sequence>
<organism evidence="1 2">
    <name type="scientific">Streptococcus varani</name>
    <dbReference type="NCBI Taxonomy" id="1608583"/>
    <lineage>
        <taxon>Bacteria</taxon>
        <taxon>Bacillati</taxon>
        <taxon>Bacillota</taxon>
        <taxon>Bacilli</taxon>
        <taxon>Lactobacillales</taxon>
        <taxon>Streptococcaceae</taxon>
        <taxon>Streptococcus</taxon>
    </lineage>
</organism>
<dbReference type="STRING" id="1608583.BN1356_00069"/>
<accession>A0A0E4CRS1</accession>
<dbReference type="InterPro" id="IPR029045">
    <property type="entry name" value="ClpP/crotonase-like_dom_sf"/>
</dbReference>